<dbReference type="InterPro" id="IPR015797">
    <property type="entry name" value="NUDIX_hydrolase-like_dom_sf"/>
</dbReference>
<dbReference type="PANTHER" id="PTHR43736:SF1">
    <property type="entry name" value="DIHYDRONEOPTERIN TRIPHOSPHATE DIPHOSPHATASE"/>
    <property type="match status" value="1"/>
</dbReference>
<protein>
    <submittedName>
        <fullName evidence="4">NUDIX domain-containing protein</fullName>
    </submittedName>
</protein>
<feature type="domain" description="Nudix hydrolase" evidence="3">
    <location>
        <begin position="22"/>
        <end position="152"/>
    </location>
</feature>
<dbReference type="GO" id="GO:0016787">
    <property type="term" value="F:hydrolase activity"/>
    <property type="evidence" value="ECO:0007669"/>
    <property type="project" value="UniProtKB-KW"/>
</dbReference>
<organism evidence="4 5">
    <name type="scientific">Candidatus Eubacterium faecipullorum</name>
    <dbReference type="NCBI Taxonomy" id="2838571"/>
    <lineage>
        <taxon>Bacteria</taxon>
        <taxon>Bacillati</taxon>
        <taxon>Bacillota</taxon>
        <taxon>Clostridia</taxon>
        <taxon>Eubacteriales</taxon>
        <taxon>Eubacteriaceae</taxon>
        <taxon>Eubacterium</taxon>
    </lineage>
</organism>
<dbReference type="PROSITE" id="PS00893">
    <property type="entry name" value="NUDIX_BOX"/>
    <property type="match status" value="1"/>
</dbReference>
<dbReference type="Gene3D" id="3.90.79.10">
    <property type="entry name" value="Nucleoside Triphosphate Pyrophosphohydrolase"/>
    <property type="match status" value="1"/>
</dbReference>
<reference evidence="4" key="2">
    <citation type="submission" date="2021-04" db="EMBL/GenBank/DDBJ databases">
        <authorList>
            <person name="Gilroy R."/>
        </authorList>
    </citation>
    <scope>NUCLEOTIDE SEQUENCE</scope>
    <source>
        <strain evidence="4">421</strain>
    </source>
</reference>
<dbReference type="PANTHER" id="PTHR43736">
    <property type="entry name" value="ADP-RIBOSE PYROPHOSPHATASE"/>
    <property type="match status" value="1"/>
</dbReference>
<accession>A0A9D1RC65</accession>
<evidence type="ECO:0000259" key="3">
    <source>
        <dbReference type="PROSITE" id="PS51462"/>
    </source>
</evidence>
<comment type="similarity">
    <text evidence="1">Belongs to the Nudix hydrolase family.</text>
</comment>
<dbReference type="CDD" id="cd02883">
    <property type="entry name" value="NUDIX_Hydrolase"/>
    <property type="match status" value="1"/>
</dbReference>
<dbReference type="EMBL" id="DXGE01000001">
    <property type="protein sequence ID" value="HIW84887.1"/>
    <property type="molecule type" value="Genomic_DNA"/>
</dbReference>
<dbReference type="AlphaFoldDB" id="A0A9D1RC65"/>
<dbReference type="Proteomes" id="UP000824205">
    <property type="component" value="Unassembled WGS sequence"/>
</dbReference>
<dbReference type="PROSITE" id="PS51462">
    <property type="entry name" value="NUDIX"/>
    <property type="match status" value="1"/>
</dbReference>
<evidence type="ECO:0000256" key="2">
    <source>
        <dbReference type="ARBA" id="ARBA00022801"/>
    </source>
</evidence>
<evidence type="ECO:0000313" key="4">
    <source>
        <dbReference type="EMBL" id="HIW84887.1"/>
    </source>
</evidence>
<evidence type="ECO:0000256" key="1">
    <source>
        <dbReference type="ARBA" id="ARBA00005582"/>
    </source>
</evidence>
<dbReference type="SUPFAM" id="SSF55811">
    <property type="entry name" value="Nudix"/>
    <property type="match status" value="1"/>
</dbReference>
<evidence type="ECO:0000313" key="5">
    <source>
        <dbReference type="Proteomes" id="UP000824205"/>
    </source>
</evidence>
<sequence>MKIIKRLTDADIIGAGGMSGAKPRRTARAILKNNNGRYALVYSAGFNMYCFPGGGIEDNEDILTALKRELMEETGCSCDAVEELGIIEENRAHCDYTQISYYYVVSTHSVLLAPSFTNLERKNGTAVGWHTLEETVKLITRPQFDTAQKKFLQARDIAALNVYLARINASCDLLEKML</sequence>
<proteinExistence type="inferred from homology"/>
<dbReference type="InterPro" id="IPR000086">
    <property type="entry name" value="NUDIX_hydrolase_dom"/>
</dbReference>
<comment type="caution">
    <text evidence="4">The sequence shown here is derived from an EMBL/GenBank/DDBJ whole genome shotgun (WGS) entry which is preliminary data.</text>
</comment>
<keyword evidence="2" id="KW-0378">Hydrolase</keyword>
<gene>
    <name evidence="4" type="ORF">IAA48_00160</name>
</gene>
<name>A0A9D1RC65_9FIRM</name>
<dbReference type="InterPro" id="IPR020084">
    <property type="entry name" value="NUDIX_hydrolase_CS"/>
</dbReference>
<dbReference type="Pfam" id="PF00293">
    <property type="entry name" value="NUDIX"/>
    <property type="match status" value="1"/>
</dbReference>
<reference evidence="4" key="1">
    <citation type="journal article" date="2021" name="PeerJ">
        <title>Extensive microbial diversity within the chicken gut microbiome revealed by metagenomics and culture.</title>
        <authorList>
            <person name="Gilroy R."/>
            <person name="Ravi A."/>
            <person name="Getino M."/>
            <person name="Pursley I."/>
            <person name="Horton D.L."/>
            <person name="Alikhan N.F."/>
            <person name="Baker D."/>
            <person name="Gharbi K."/>
            <person name="Hall N."/>
            <person name="Watson M."/>
            <person name="Adriaenssens E.M."/>
            <person name="Foster-Nyarko E."/>
            <person name="Jarju S."/>
            <person name="Secka A."/>
            <person name="Antonio M."/>
            <person name="Oren A."/>
            <person name="Chaudhuri R.R."/>
            <person name="La Ragione R."/>
            <person name="Hildebrand F."/>
            <person name="Pallen M.J."/>
        </authorList>
    </citation>
    <scope>NUCLEOTIDE SEQUENCE</scope>
    <source>
        <strain evidence="4">421</strain>
    </source>
</reference>